<accession>A0A422P7H5</accession>
<gene>
    <name evidence="9" type="ORF">Tco025E_06097</name>
</gene>
<evidence type="ECO:0000256" key="3">
    <source>
        <dbReference type="ARBA" id="ARBA00022670"/>
    </source>
</evidence>
<dbReference type="Gene3D" id="3.40.50.1820">
    <property type="entry name" value="alpha/beta hydrolase"/>
    <property type="match status" value="1"/>
</dbReference>
<evidence type="ECO:0000259" key="7">
    <source>
        <dbReference type="Pfam" id="PF00326"/>
    </source>
</evidence>
<evidence type="ECO:0000313" key="9">
    <source>
        <dbReference type="EMBL" id="RNF13667.1"/>
    </source>
</evidence>
<comment type="caution">
    <text evidence="9">The sequence shown here is derived from an EMBL/GenBank/DDBJ whole genome shotgun (WGS) entry which is preliminary data.</text>
</comment>
<dbReference type="InterPro" id="IPR002470">
    <property type="entry name" value="Peptidase_S9A"/>
</dbReference>
<dbReference type="GO" id="GO:0005829">
    <property type="term" value="C:cytosol"/>
    <property type="evidence" value="ECO:0007669"/>
    <property type="project" value="TreeGrafter"/>
</dbReference>
<dbReference type="GO" id="GO:0004252">
    <property type="term" value="F:serine-type endopeptidase activity"/>
    <property type="evidence" value="ECO:0007669"/>
    <property type="project" value="UniProtKB-UniRule"/>
</dbReference>
<dbReference type="InterPro" id="IPR029058">
    <property type="entry name" value="AB_hydrolase_fold"/>
</dbReference>
<dbReference type="FunFam" id="3.40.50.1820:FF:000005">
    <property type="entry name" value="Prolyl endopeptidase"/>
    <property type="match status" value="1"/>
</dbReference>
<evidence type="ECO:0000256" key="4">
    <source>
        <dbReference type="ARBA" id="ARBA00022801"/>
    </source>
</evidence>
<evidence type="ECO:0000259" key="8">
    <source>
        <dbReference type="Pfam" id="PF02897"/>
    </source>
</evidence>
<sequence length="697" mass="77907">MRFLYPMARRSAAAYTMHNVTVPEPYDYLEDPESPETKSFVQAQNALFEDYLAADAELRKKLFDKISESQNYPRTSNPSYRNGHYYYYHNSGLQNQSVLMRAKSLTGDTPSIFLDPNTMSSDGTTALKASAWNEDETLFAYSLSDKGSDWQHIHVRRADTVQDTSDVIEWVKFSGIAWWRNLGFFYTRYPALRGDVDKGAETAQAQDAFICFHCIGRPQEEDVVILSVPEHPQWSLAAEVSDCQSYVIVTLFDGCEPHNLVWVAELPSAEKGLGAAPLAFTKLVNDFVGSYHYLGNNEHTFYFVTTRDAPRKKLISIDIRTGHEEVILEQQRSVLSHAALVKDVLLLVYLEDVKDVLYYRRLGDPTLNNIALPIGTITSLFTERKKDFVSFKITSFLLPGRSFVLDINDPQSSLRVFKDDTVEGLVVDDFVTEQKFYNSSDGARIPMFIVHRKGTVTSASPLLLYAYGGFNISLTPAFSSSRMVFLRNLGGILAVPNIRGGGEYGEEWHDAGRRACKQNCFTDFIEGAKFLHSQGYGSPQTTAIMGGSNGGLLVAAVANQAPELFRCVVCQVGVLDMYKFHSFTIGHAWKSDYGDPDKEEDFKVLQKYSPLHNIKSAVKYPAILVVTGDHDDRVVPLHSLKYTATLQHANSTEGGPFLARIEVAAGHGAGKPTSKILREAGDIYTFIAKNIHASWKE</sequence>
<proteinExistence type="inferred from homology"/>
<dbReference type="OrthoDB" id="248387at2759"/>
<keyword evidence="10" id="KW-1185">Reference proteome</keyword>
<keyword evidence="3 6" id="KW-0645">Protease</keyword>
<evidence type="ECO:0000256" key="1">
    <source>
        <dbReference type="ARBA" id="ARBA00001070"/>
    </source>
</evidence>
<dbReference type="PRINTS" id="PR00862">
    <property type="entry name" value="PROLIGOPTASE"/>
</dbReference>
<dbReference type="InterPro" id="IPR023302">
    <property type="entry name" value="Pept_S9A_N"/>
</dbReference>
<dbReference type="SUPFAM" id="SSF53474">
    <property type="entry name" value="alpha/beta-Hydrolases"/>
    <property type="match status" value="1"/>
</dbReference>
<evidence type="ECO:0000256" key="2">
    <source>
        <dbReference type="ARBA" id="ARBA00005228"/>
    </source>
</evidence>
<evidence type="ECO:0000313" key="10">
    <source>
        <dbReference type="Proteomes" id="UP000284403"/>
    </source>
</evidence>
<dbReference type="RefSeq" id="XP_029226895.1">
    <property type="nucleotide sequence ID" value="XM_029372986.1"/>
</dbReference>
<dbReference type="EC" id="3.4.21.-" evidence="6"/>
<dbReference type="GeneID" id="40319708"/>
<reference evidence="9 10" key="1">
    <citation type="journal article" date="2018" name="BMC Genomics">
        <title>Genomic comparison of Trypanosoma conorhini and Trypanosoma rangeli to Trypanosoma cruzi strains of high and low virulence.</title>
        <authorList>
            <person name="Bradwell K.R."/>
            <person name="Koparde V.N."/>
            <person name="Matveyev A.V."/>
            <person name="Serrano M.G."/>
            <person name="Alves J.M."/>
            <person name="Parikh H."/>
            <person name="Huang B."/>
            <person name="Lee V."/>
            <person name="Espinosa-Alvarez O."/>
            <person name="Ortiz P.A."/>
            <person name="Costa-Martins A.G."/>
            <person name="Teixeira M.M."/>
            <person name="Buck G.A."/>
        </authorList>
    </citation>
    <scope>NUCLEOTIDE SEQUENCE [LARGE SCALE GENOMIC DNA]</scope>
    <source>
        <strain evidence="9 10">025E</strain>
    </source>
</reference>
<feature type="domain" description="Peptidase S9A N-terminal" evidence="8">
    <location>
        <begin position="6"/>
        <end position="416"/>
    </location>
</feature>
<evidence type="ECO:0000256" key="6">
    <source>
        <dbReference type="RuleBase" id="RU368024"/>
    </source>
</evidence>
<dbReference type="AlphaFoldDB" id="A0A422P7H5"/>
<dbReference type="InterPro" id="IPR001375">
    <property type="entry name" value="Peptidase_S9_cat"/>
</dbReference>
<dbReference type="InterPro" id="IPR051167">
    <property type="entry name" value="Prolyl_oligopep/macrocyclase"/>
</dbReference>
<dbReference type="Pfam" id="PF00326">
    <property type="entry name" value="Peptidase_S9"/>
    <property type="match status" value="1"/>
</dbReference>
<keyword evidence="4 6" id="KW-0378">Hydrolase</keyword>
<organism evidence="9 10">
    <name type="scientific">Trypanosoma conorhini</name>
    <dbReference type="NCBI Taxonomy" id="83891"/>
    <lineage>
        <taxon>Eukaryota</taxon>
        <taxon>Discoba</taxon>
        <taxon>Euglenozoa</taxon>
        <taxon>Kinetoplastea</taxon>
        <taxon>Metakinetoplastina</taxon>
        <taxon>Trypanosomatida</taxon>
        <taxon>Trypanosomatidae</taxon>
        <taxon>Trypanosoma</taxon>
    </lineage>
</organism>
<dbReference type="Proteomes" id="UP000284403">
    <property type="component" value="Unassembled WGS sequence"/>
</dbReference>
<comment type="similarity">
    <text evidence="2 6">Belongs to the peptidase S9A family.</text>
</comment>
<evidence type="ECO:0000256" key="5">
    <source>
        <dbReference type="ARBA" id="ARBA00022825"/>
    </source>
</evidence>
<dbReference type="FunFam" id="2.130.10.120:FF:000001">
    <property type="entry name" value="Prolyl endopeptidase"/>
    <property type="match status" value="1"/>
</dbReference>
<dbReference type="GO" id="GO:0006508">
    <property type="term" value="P:proteolysis"/>
    <property type="evidence" value="ECO:0007669"/>
    <property type="project" value="UniProtKB-KW"/>
</dbReference>
<comment type="catalytic activity">
    <reaction evidence="1">
        <text>Hydrolysis of Pro-|-Xaa &gt;&gt; Ala-|-Xaa in oligopeptides.</text>
        <dbReference type="EC" id="3.4.21.26"/>
    </reaction>
</comment>
<dbReference type="Pfam" id="PF02897">
    <property type="entry name" value="Peptidase_S9_N"/>
    <property type="match status" value="1"/>
</dbReference>
<name>A0A422P7H5_9TRYP</name>
<dbReference type="SUPFAM" id="SSF50993">
    <property type="entry name" value="Peptidase/esterase 'gauge' domain"/>
    <property type="match status" value="1"/>
</dbReference>
<dbReference type="Gene3D" id="2.130.10.120">
    <property type="entry name" value="Prolyl oligopeptidase, N-terminal domain"/>
    <property type="match status" value="1"/>
</dbReference>
<dbReference type="GO" id="GO:0070012">
    <property type="term" value="F:oligopeptidase activity"/>
    <property type="evidence" value="ECO:0007669"/>
    <property type="project" value="TreeGrafter"/>
</dbReference>
<keyword evidence="5 6" id="KW-0720">Serine protease</keyword>
<dbReference type="PANTHER" id="PTHR42881">
    <property type="entry name" value="PROLYL ENDOPEPTIDASE"/>
    <property type="match status" value="1"/>
</dbReference>
<feature type="domain" description="Peptidase S9 prolyl oligopeptidase catalytic" evidence="7">
    <location>
        <begin position="477"/>
        <end position="691"/>
    </location>
</feature>
<protein>
    <recommendedName>
        <fullName evidence="6">Prolyl endopeptidase</fullName>
        <ecNumber evidence="6">3.4.21.-</ecNumber>
    </recommendedName>
</protein>
<dbReference type="EMBL" id="MKKU01000395">
    <property type="protein sequence ID" value="RNF13667.1"/>
    <property type="molecule type" value="Genomic_DNA"/>
</dbReference>
<dbReference type="PANTHER" id="PTHR42881:SF2">
    <property type="entry name" value="PROLYL ENDOPEPTIDASE"/>
    <property type="match status" value="1"/>
</dbReference>